<dbReference type="PROSITE" id="PS50975">
    <property type="entry name" value="ATP_GRASP"/>
    <property type="match status" value="1"/>
</dbReference>
<dbReference type="GO" id="GO:0046872">
    <property type="term" value="F:metal ion binding"/>
    <property type="evidence" value="ECO:0007669"/>
    <property type="project" value="UniProtKB-KW"/>
</dbReference>
<dbReference type="EC" id="6.3.2.4" evidence="6 22"/>
<dbReference type="HAMAP" id="MF_00047">
    <property type="entry name" value="Dala_Dala_lig"/>
    <property type="match status" value="1"/>
</dbReference>
<dbReference type="FunFam" id="3.30.470.20:FF:000008">
    <property type="entry name" value="D-alanine--D-alanine ligase"/>
    <property type="match status" value="1"/>
</dbReference>
<keyword evidence="14 22" id="KW-0573">Peptidoglycan synthesis</keyword>
<dbReference type="InterPro" id="IPR011127">
    <property type="entry name" value="Dala_Dala_lig_N"/>
</dbReference>
<dbReference type="GO" id="GO:0071555">
    <property type="term" value="P:cell wall organization"/>
    <property type="evidence" value="ECO:0007669"/>
    <property type="project" value="UniProtKB-KW"/>
</dbReference>
<dbReference type="NCBIfam" id="NF002528">
    <property type="entry name" value="PRK01966.1-4"/>
    <property type="match status" value="1"/>
</dbReference>
<protein>
    <recommendedName>
        <fullName evidence="19 22">D-alanine--D-alanine ligase</fullName>
        <ecNumber evidence="6 22">6.3.2.4</ecNumber>
    </recommendedName>
    <alternativeName>
        <fullName evidence="21 22">D-Ala-D-Ala ligase</fullName>
    </alternativeName>
    <alternativeName>
        <fullName evidence="20 22">D-alanylalanine synthetase</fullName>
    </alternativeName>
</protein>
<dbReference type="Gene3D" id="3.30.470.20">
    <property type="entry name" value="ATP-grasp fold, B domain"/>
    <property type="match status" value="1"/>
</dbReference>
<comment type="function">
    <text evidence="2 22">Cell wall formation.</text>
</comment>
<feature type="binding site" evidence="24">
    <location>
        <begin position="329"/>
        <end position="330"/>
    </location>
    <ligand>
        <name>ATP</name>
        <dbReference type="ChEBI" id="CHEBI:30616"/>
    </ligand>
</feature>
<dbReference type="PIRSF" id="PIRSF039102">
    <property type="entry name" value="Ddl/VanB"/>
    <property type="match status" value="1"/>
</dbReference>
<evidence type="ECO:0000256" key="2">
    <source>
        <dbReference type="ARBA" id="ARBA00003921"/>
    </source>
</evidence>
<evidence type="ECO:0000256" key="10">
    <source>
        <dbReference type="ARBA" id="ARBA00022741"/>
    </source>
</evidence>
<keyword evidence="9 25" id="KW-0479">Metal-binding</keyword>
<comment type="cofactor">
    <cofactor evidence="1">
        <name>Mn(2+)</name>
        <dbReference type="ChEBI" id="CHEBI:29035"/>
    </cofactor>
</comment>
<keyword evidence="8 22" id="KW-0436">Ligase</keyword>
<dbReference type="NCBIfam" id="TIGR01205">
    <property type="entry name" value="D_ala_D_alaTIGR"/>
    <property type="match status" value="1"/>
</dbReference>
<evidence type="ECO:0000256" key="17">
    <source>
        <dbReference type="ARBA" id="ARBA00047614"/>
    </source>
</evidence>
<evidence type="ECO:0000313" key="29">
    <source>
        <dbReference type="Proteomes" id="UP000316181"/>
    </source>
</evidence>
<evidence type="ECO:0000256" key="16">
    <source>
        <dbReference type="ARBA" id="ARBA00023316"/>
    </source>
</evidence>
<comment type="catalytic activity">
    <reaction evidence="17 22">
        <text>2 D-alanine + ATP = D-alanyl-D-alanine + ADP + phosphate + H(+)</text>
        <dbReference type="Rhea" id="RHEA:11224"/>
        <dbReference type="ChEBI" id="CHEBI:15378"/>
        <dbReference type="ChEBI" id="CHEBI:30616"/>
        <dbReference type="ChEBI" id="CHEBI:43474"/>
        <dbReference type="ChEBI" id="CHEBI:57416"/>
        <dbReference type="ChEBI" id="CHEBI:57822"/>
        <dbReference type="ChEBI" id="CHEBI:456216"/>
        <dbReference type="EC" id="6.3.2.4"/>
    </reaction>
</comment>
<feature type="binding site" evidence="25">
    <location>
        <position position="317"/>
    </location>
    <ligand>
        <name>Mg(2+)</name>
        <dbReference type="ChEBI" id="CHEBI:18420"/>
        <label>1</label>
    </ligand>
</feature>
<dbReference type="AlphaFoldDB" id="A0A542SRJ2"/>
<comment type="pathway">
    <text evidence="18">Glycan biosynthesis.</text>
</comment>
<dbReference type="InterPro" id="IPR000291">
    <property type="entry name" value="D-Ala_lig_Van_CS"/>
</dbReference>
<evidence type="ECO:0000256" key="26">
    <source>
        <dbReference type="PROSITE-ProRule" id="PRU00409"/>
    </source>
</evidence>
<evidence type="ECO:0000256" key="8">
    <source>
        <dbReference type="ARBA" id="ARBA00022598"/>
    </source>
</evidence>
<dbReference type="FunFam" id="3.30.1490.20:FF:000007">
    <property type="entry name" value="D-alanine--D-alanine ligase"/>
    <property type="match status" value="1"/>
</dbReference>
<comment type="cofactor">
    <cofactor evidence="25">
        <name>Mg(2+)</name>
        <dbReference type="ChEBI" id="CHEBI:18420"/>
    </cofactor>
    <cofactor evidence="25">
        <name>Mn(2+)</name>
        <dbReference type="ChEBI" id="CHEBI:29035"/>
    </cofactor>
    <text evidence="25">Binds 2 magnesium or manganese ions per subunit.</text>
</comment>
<dbReference type="Gene3D" id="3.30.1490.20">
    <property type="entry name" value="ATP-grasp fold, A domain"/>
    <property type="match status" value="1"/>
</dbReference>
<dbReference type="PROSITE" id="PS00844">
    <property type="entry name" value="DALA_DALA_LIGASE_2"/>
    <property type="match status" value="1"/>
</dbReference>
<feature type="active site" evidence="23">
    <location>
        <position position="200"/>
    </location>
</feature>
<dbReference type="Gene3D" id="3.40.50.20">
    <property type="match status" value="1"/>
</dbReference>
<dbReference type="SUPFAM" id="SSF52440">
    <property type="entry name" value="PreATP-grasp domain"/>
    <property type="match status" value="1"/>
</dbReference>
<evidence type="ECO:0000256" key="12">
    <source>
        <dbReference type="ARBA" id="ARBA00022842"/>
    </source>
</evidence>
<keyword evidence="10 24" id="KW-0547">Nucleotide-binding</keyword>
<reference evidence="28 29" key="1">
    <citation type="submission" date="2019-06" db="EMBL/GenBank/DDBJ databases">
        <title>Sequencing the genomes of 1000 actinobacteria strains.</title>
        <authorList>
            <person name="Klenk H.-P."/>
        </authorList>
    </citation>
    <scope>NUCLEOTIDE SEQUENCE [LARGE SCALE GENOMIC DNA]</scope>
    <source>
        <strain evidence="28 29">DSM 10596</strain>
    </source>
</reference>
<gene>
    <name evidence="22" type="primary">ddl</name>
    <name evidence="28" type="ORF">FB389_1957</name>
</gene>
<evidence type="ECO:0000256" key="22">
    <source>
        <dbReference type="HAMAP-Rule" id="MF_00047"/>
    </source>
</evidence>
<dbReference type="EMBL" id="VFNV01000001">
    <property type="protein sequence ID" value="TQK77240.1"/>
    <property type="molecule type" value="Genomic_DNA"/>
</dbReference>
<evidence type="ECO:0000256" key="18">
    <source>
        <dbReference type="ARBA" id="ARBA00060592"/>
    </source>
</evidence>
<evidence type="ECO:0000256" key="3">
    <source>
        <dbReference type="ARBA" id="ARBA00004496"/>
    </source>
</evidence>
<feature type="binding site" evidence="24">
    <location>
        <begin position="192"/>
        <end position="194"/>
    </location>
    <ligand>
        <name>ATP</name>
        <dbReference type="ChEBI" id="CHEBI:30616"/>
    </ligand>
</feature>
<evidence type="ECO:0000256" key="1">
    <source>
        <dbReference type="ARBA" id="ARBA00001936"/>
    </source>
</evidence>
<dbReference type="UniPathway" id="UPA00219"/>
<dbReference type="InterPro" id="IPR005905">
    <property type="entry name" value="D_ala_D_ala"/>
</dbReference>
<name>A0A542SRJ2_9MICO</name>
<evidence type="ECO:0000256" key="20">
    <source>
        <dbReference type="ARBA" id="ARBA00076288"/>
    </source>
</evidence>
<keyword evidence="16 22" id="KW-0961">Cell wall biogenesis/degradation</keyword>
<dbReference type="SUPFAM" id="SSF56059">
    <property type="entry name" value="Glutathione synthetase ATP-binding domain-like"/>
    <property type="match status" value="1"/>
</dbReference>
<evidence type="ECO:0000256" key="6">
    <source>
        <dbReference type="ARBA" id="ARBA00012216"/>
    </source>
</evidence>
<dbReference type="InterPro" id="IPR011095">
    <property type="entry name" value="Dala_Dala_lig_C"/>
</dbReference>
<evidence type="ECO:0000256" key="19">
    <source>
        <dbReference type="ARBA" id="ARBA00068427"/>
    </source>
</evidence>
<sequence length="373" mass="40357">MSSTSRIRVMLLFGGRSGEHPISCATAAGVMRAIDQKRFEVLPVGITKDGRWVEVDPDPATWEIKDGKLPEVVPASAGEVTLSLDVGSSEARVVTDNEPVRSLGHIDVVFPLLHGPFGEDGTVQGLLELADIRYVGPGVLASAVGMDKHFMKVVLQGSGIPVGPYEFFTADQWDRDSAAITKRVERLAYPLFVKPARAGSSLGITRISEPSQLADAVAEARRHDARILVEQGIEGREIECAVLQGRAGAPTRASLPGEIMVSHAEHTFYDFEAKYLDESSVTLSCPADLPSDVVARVQRLAIDTFEALACEGLSRVDVFVTPTGDVIVNEINTMPGFTPFSMYPVMWQASGMPYEELVDELLALALERPLGLR</sequence>
<dbReference type="PANTHER" id="PTHR23132:SF25">
    <property type="entry name" value="D-ALANINE--D-ALANINE LIGASE A"/>
    <property type="match status" value="1"/>
</dbReference>
<feature type="binding site" evidence="25">
    <location>
        <position position="332"/>
    </location>
    <ligand>
        <name>Mg(2+)</name>
        <dbReference type="ChEBI" id="CHEBI:18420"/>
        <label>2</label>
    </ligand>
</feature>
<evidence type="ECO:0000256" key="11">
    <source>
        <dbReference type="ARBA" id="ARBA00022840"/>
    </source>
</evidence>
<dbReference type="PROSITE" id="PS00843">
    <property type="entry name" value="DALA_DALA_LIGASE_1"/>
    <property type="match status" value="1"/>
</dbReference>
<evidence type="ECO:0000256" key="23">
    <source>
        <dbReference type="PIRSR" id="PIRSR039102-1"/>
    </source>
</evidence>
<keyword evidence="12 25" id="KW-0460">Magnesium</keyword>
<feature type="binding site" evidence="24">
    <location>
        <position position="148"/>
    </location>
    <ligand>
        <name>ATP</name>
        <dbReference type="ChEBI" id="CHEBI:30616"/>
    </ligand>
</feature>
<dbReference type="GO" id="GO:0005524">
    <property type="term" value="F:ATP binding"/>
    <property type="evidence" value="ECO:0007669"/>
    <property type="project" value="UniProtKB-UniRule"/>
</dbReference>
<keyword evidence="13 22" id="KW-0133">Cell shape</keyword>
<evidence type="ECO:0000256" key="5">
    <source>
        <dbReference type="ARBA" id="ARBA00010871"/>
    </source>
</evidence>
<dbReference type="PANTHER" id="PTHR23132">
    <property type="entry name" value="D-ALANINE--D-ALANINE LIGASE"/>
    <property type="match status" value="1"/>
</dbReference>
<evidence type="ECO:0000256" key="4">
    <source>
        <dbReference type="ARBA" id="ARBA00004752"/>
    </source>
</evidence>
<keyword evidence="29" id="KW-1185">Reference proteome</keyword>
<dbReference type="Pfam" id="PF07478">
    <property type="entry name" value="Dala_Dala_lig_C"/>
    <property type="match status" value="1"/>
</dbReference>
<dbReference type="InterPro" id="IPR011761">
    <property type="entry name" value="ATP-grasp"/>
</dbReference>
<dbReference type="Proteomes" id="UP000316181">
    <property type="component" value="Unassembled WGS sequence"/>
</dbReference>
<keyword evidence="7 22" id="KW-0963">Cytoplasm</keyword>
<evidence type="ECO:0000256" key="13">
    <source>
        <dbReference type="ARBA" id="ARBA00022960"/>
    </source>
</evidence>
<feature type="active site" evidence="23">
    <location>
        <position position="19"/>
    </location>
</feature>
<organism evidence="28 29">
    <name type="scientific">Rarobacter incanus</name>
    <dbReference type="NCBI Taxonomy" id="153494"/>
    <lineage>
        <taxon>Bacteria</taxon>
        <taxon>Bacillati</taxon>
        <taxon>Actinomycetota</taxon>
        <taxon>Actinomycetes</taxon>
        <taxon>Micrococcales</taxon>
        <taxon>Rarobacteraceae</taxon>
        <taxon>Rarobacter</taxon>
    </lineage>
</organism>
<comment type="caution">
    <text evidence="28">The sequence shown here is derived from an EMBL/GenBank/DDBJ whole genome shotgun (WGS) entry which is preliminary data.</text>
</comment>
<dbReference type="OrthoDB" id="9813261at2"/>
<dbReference type="NCBIfam" id="NF002378">
    <property type="entry name" value="PRK01372.1"/>
    <property type="match status" value="1"/>
</dbReference>
<dbReference type="GO" id="GO:0005829">
    <property type="term" value="C:cytosol"/>
    <property type="evidence" value="ECO:0007669"/>
    <property type="project" value="TreeGrafter"/>
</dbReference>
<evidence type="ECO:0000256" key="7">
    <source>
        <dbReference type="ARBA" id="ARBA00022490"/>
    </source>
</evidence>
<feature type="active site" evidence="23">
    <location>
        <position position="341"/>
    </location>
</feature>
<evidence type="ECO:0000256" key="25">
    <source>
        <dbReference type="PIRSR" id="PIRSR039102-3"/>
    </source>
</evidence>
<feature type="binding site" evidence="24">
    <location>
        <begin position="200"/>
        <end position="201"/>
    </location>
    <ligand>
        <name>ATP</name>
        <dbReference type="ChEBI" id="CHEBI:30616"/>
    </ligand>
</feature>
<evidence type="ECO:0000256" key="21">
    <source>
        <dbReference type="ARBA" id="ARBA00077154"/>
    </source>
</evidence>
<evidence type="ECO:0000256" key="9">
    <source>
        <dbReference type="ARBA" id="ARBA00022723"/>
    </source>
</evidence>
<evidence type="ECO:0000313" key="28">
    <source>
        <dbReference type="EMBL" id="TQK77240.1"/>
    </source>
</evidence>
<comment type="pathway">
    <text evidence="4 22">Cell wall biogenesis; peptidoglycan biosynthesis.</text>
</comment>
<dbReference type="InterPro" id="IPR016185">
    <property type="entry name" value="PreATP-grasp_dom_sf"/>
</dbReference>
<dbReference type="Pfam" id="PF01820">
    <property type="entry name" value="Dala_Dala_lig_N"/>
    <property type="match status" value="1"/>
</dbReference>
<dbReference type="GO" id="GO:0008716">
    <property type="term" value="F:D-alanine-D-alanine ligase activity"/>
    <property type="evidence" value="ECO:0007669"/>
    <property type="project" value="UniProtKB-UniRule"/>
</dbReference>
<proteinExistence type="inferred from homology"/>
<dbReference type="RefSeq" id="WP_142113076.1">
    <property type="nucleotide sequence ID" value="NZ_BAAATB010000006.1"/>
</dbReference>
<comment type="subcellular location">
    <subcellularLocation>
        <location evidence="3 22">Cytoplasm</location>
    </subcellularLocation>
</comment>
<feature type="domain" description="ATP-grasp" evidence="27">
    <location>
        <begin position="152"/>
        <end position="363"/>
    </location>
</feature>
<accession>A0A542SRJ2</accession>
<evidence type="ECO:0000256" key="15">
    <source>
        <dbReference type="ARBA" id="ARBA00023211"/>
    </source>
</evidence>
<dbReference type="InterPro" id="IPR013815">
    <property type="entry name" value="ATP_grasp_subdomain_1"/>
</dbReference>
<keyword evidence="15 25" id="KW-0464">Manganese</keyword>
<feature type="binding site" evidence="25">
    <location>
        <position position="330"/>
    </location>
    <ligand>
        <name>Mg(2+)</name>
        <dbReference type="ChEBI" id="CHEBI:18420"/>
        <label>1</label>
    </ligand>
</feature>
<feature type="binding site" evidence="24">
    <location>
        <begin position="230"/>
        <end position="237"/>
    </location>
    <ligand>
        <name>ATP</name>
        <dbReference type="ChEBI" id="CHEBI:30616"/>
    </ligand>
</feature>
<evidence type="ECO:0000259" key="27">
    <source>
        <dbReference type="PROSITE" id="PS50975"/>
    </source>
</evidence>
<evidence type="ECO:0000256" key="14">
    <source>
        <dbReference type="ARBA" id="ARBA00022984"/>
    </source>
</evidence>
<dbReference type="GO" id="GO:0008360">
    <property type="term" value="P:regulation of cell shape"/>
    <property type="evidence" value="ECO:0007669"/>
    <property type="project" value="UniProtKB-KW"/>
</dbReference>
<keyword evidence="11 26" id="KW-0067">ATP-binding</keyword>
<dbReference type="GO" id="GO:0009252">
    <property type="term" value="P:peptidoglycan biosynthetic process"/>
    <property type="evidence" value="ECO:0007669"/>
    <property type="project" value="UniProtKB-UniRule"/>
</dbReference>
<feature type="binding site" evidence="25">
    <location>
        <position position="330"/>
    </location>
    <ligand>
        <name>Mg(2+)</name>
        <dbReference type="ChEBI" id="CHEBI:18420"/>
        <label>2</label>
    </ligand>
</feature>
<evidence type="ECO:0000256" key="24">
    <source>
        <dbReference type="PIRSR" id="PIRSR039102-2"/>
    </source>
</evidence>
<comment type="similarity">
    <text evidence="5 22">Belongs to the D-alanine--D-alanine ligase family.</text>
</comment>